<comment type="function">
    <text evidence="1">Transcriptional repressor of xylose-utilizing enzymes.</text>
</comment>
<gene>
    <name evidence="4" type="ORF">KTH90_08330</name>
</gene>
<dbReference type="InterPro" id="IPR000600">
    <property type="entry name" value="ROK"/>
</dbReference>
<keyword evidence="3" id="KW-0119">Carbohydrate metabolism</keyword>
<keyword evidence="3" id="KW-0859">Xylose metabolism</keyword>
<dbReference type="SUPFAM" id="SSF53067">
    <property type="entry name" value="Actin-like ATPase domain"/>
    <property type="match status" value="1"/>
</dbReference>
<dbReference type="InterPro" id="IPR049874">
    <property type="entry name" value="ROK_cs"/>
</dbReference>
<evidence type="ECO:0000256" key="2">
    <source>
        <dbReference type="ARBA" id="ARBA00006479"/>
    </source>
</evidence>
<dbReference type="EMBL" id="JAHQCX010000004">
    <property type="protein sequence ID" value="MBU9726020.1"/>
    <property type="molecule type" value="Genomic_DNA"/>
</dbReference>
<dbReference type="SUPFAM" id="SSF46785">
    <property type="entry name" value="Winged helix' DNA-binding domain"/>
    <property type="match status" value="1"/>
</dbReference>
<evidence type="ECO:0000256" key="3">
    <source>
        <dbReference type="ARBA" id="ARBA00022629"/>
    </source>
</evidence>
<comment type="similarity">
    <text evidence="2">Belongs to the ROK (NagC/XylR) family.</text>
</comment>
<dbReference type="PANTHER" id="PTHR18964:SF110">
    <property type="entry name" value="TRANSCRIPTIONAL REGULATOR, XYLR-RELATED"/>
    <property type="match status" value="1"/>
</dbReference>
<dbReference type="Gene3D" id="1.10.10.10">
    <property type="entry name" value="Winged helix-like DNA-binding domain superfamily/Winged helix DNA-binding domain"/>
    <property type="match status" value="1"/>
</dbReference>
<dbReference type="RefSeq" id="WP_158350196.1">
    <property type="nucleotide sequence ID" value="NZ_JAHQCX010000004.1"/>
</dbReference>
<dbReference type="Proteomes" id="UP001314681">
    <property type="component" value="Unassembled WGS sequence"/>
</dbReference>
<comment type="caution">
    <text evidence="4">The sequence shown here is derived from an EMBL/GenBank/DDBJ whole genome shotgun (WGS) entry which is preliminary data.</text>
</comment>
<protein>
    <submittedName>
        <fullName evidence="4">ROK family protein</fullName>
    </submittedName>
</protein>
<dbReference type="InterPro" id="IPR036388">
    <property type="entry name" value="WH-like_DNA-bd_sf"/>
</dbReference>
<evidence type="ECO:0000313" key="4">
    <source>
        <dbReference type="EMBL" id="MBU9726020.1"/>
    </source>
</evidence>
<dbReference type="Gene3D" id="3.30.420.40">
    <property type="match status" value="2"/>
</dbReference>
<dbReference type="InterPro" id="IPR043129">
    <property type="entry name" value="ATPase_NBD"/>
</dbReference>
<accession>A0ABS6K673</accession>
<name>A0ABS6K673_9FIRM</name>
<sequence>MKKRTVQNQSNIKMNNCKLVLNIIRDNQDALISRADIVKITKMSPTSITRIADQLMEFGLVQQAESVVNGSVGRNGIRLKVIDDAILTAGISIDSDYINICILNFRDLITAGKQIKLRKRPYQPEEIVKIAHAAFVELCLESGYEIKKIMAVGISCIGNVDYETGTIYFAPQFQWENVEIGRLAEELFDQPVFVDNDMKASLVGLAHRHRDIKHEDVTYLSIGTGVGSAVMYGGALVRGSNNAAGEVGHVILESSGRHCDCGQTGCVQTYLTKNSLIEQCQEEGHLITEVEQIYDSFRAREEWAVSFVDRQARHLAMLLRNLVYMYNTRYILVGGAIISDFPEFFHLASEKMRELMHENLFAGLTLELVKEKNNSTTGAAFMAQEYYIESLLFEEEQN</sequence>
<keyword evidence="5" id="KW-1185">Reference proteome</keyword>
<dbReference type="InterPro" id="IPR036390">
    <property type="entry name" value="WH_DNA-bd_sf"/>
</dbReference>
<dbReference type="Pfam" id="PF00480">
    <property type="entry name" value="ROK"/>
    <property type="match status" value="1"/>
</dbReference>
<reference evidence="4 5" key="1">
    <citation type="submission" date="2021-06" db="EMBL/GenBank/DDBJ databases">
        <title>Description of novel taxa of the family Lachnospiraceae.</title>
        <authorList>
            <person name="Chaplin A.V."/>
            <person name="Sokolova S.R."/>
            <person name="Pikina A.P."/>
            <person name="Korzhanova M."/>
            <person name="Belova V."/>
            <person name="Korostin D."/>
            <person name="Efimov B.A."/>
        </authorList>
    </citation>
    <scope>NUCLEOTIDE SEQUENCE [LARGE SCALE GENOMIC DNA]</scope>
    <source>
        <strain evidence="4 5">ASD4241</strain>
    </source>
</reference>
<proteinExistence type="inferred from homology"/>
<dbReference type="PANTHER" id="PTHR18964">
    <property type="entry name" value="ROK (REPRESSOR, ORF, KINASE) FAMILY"/>
    <property type="match status" value="1"/>
</dbReference>
<dbReference type="PROSITE" id="PS01125">
    <property type="entry name" value="ROK"/>
    <property type="match status" value="1"/>
</dbReference>
<evidence type="ECO:0000256" key="1">
    <source>
        <dbReference type="ARBA" id="ARBA00002486"/>
    </source>
</evidence>
<organism evidence="4 5">
    <name type="scientific">Diplocloster modestus</name>
    <dbReference type="NCBI Taxonomy" id="2850322"/>
    <lineage>
        <taxon>Bacteria</taxon>
        <taxon>Bacillati</taxon>
        <taxon>Bacillota</taxon>
        <taxon>Clostridia</taxon>
        <taxon>Lachnospirales</taxon>
        <taxon>Lachnospiraceae</taxon>
        <taxon>Diplocloster</taxon>
    </lineage>
</organism>
<evidence type="ECO:0000313" key="5">
    <source>
        <dbReference type="Proteomes" id="UP001314681"/>
    </source>
</evidence>